<keyword evidence="2" id="KW-1185">Reference proteome</keyword>
<dbReference type="Proteomes" id="UP000613580">
    <property type="component" value="Unassembled WGS sequence"/>
</dbReference>
<dbReference type="AlphaFoldDB" id="A0A8H6SZP6"/>
<name>A0A8H6SZP6_MYCCL</name>
<reference evidence="1" key="1">
    <citation type="submission" date="2020-05" db="EMBL/GenBank/DDBJ databases">
        <title>Mycena genomes resolve the evolution of fungal bioluminescence.</title>
        <authorList>
            <person name="Tsai I.J."/>
        </authorList>
    </citation>
    <scope>NUCLEOTIDE SEQUENCE</scope>
    <source>
        <strain evidence="1">110903Hualien_Pintung</strain>
    </source>
</reference>
<sequence>MVCRQSTCGGDLCWTQLPCSSPSQAPRLPPELVRLICSFACTDTGTTGRVLSLVSRYVRGASAAVKLQSIALVGYSQLSAFAEFLDNSPGVSPGTVSLYITMQGLEVAKLTYSVRRRLAQDGGRHLQKIFHRVSDTLEVLHLFLKDDLSYELNQAARIDLPRLVELKTGGGFPVSVQRAGNIIQLTATLQPSLKLTRLHIVESIGYYAVHFLDPKVLASFAPNLISLRCSRLYVNPVLPIQVAQSMGFEDSDLAAQELVLLDSWNAAHWHPETRLNMPKSVKDLVFQLQPLRPKPPPQSNELYDIAIARQHEEQVAEYAEMRDAVQRLAVRCKARDRDVRVVLLKPEPQEDLENPDVFLREWLGI</sequence>
<dbReference type="OrthoDB" id="2748701at2759"/>
<comment type="caution">
    <text evidence="1">The sequence shown here is derived from an EMBL/GenBank/DDBJ whole genome shotgun (WGS) entry which is preliminary data.</text>
</comment>
<gene>
    <name evidence="1" type="ORF">HMN09_00684600</name>
</gene>
<evidence type="ECO:0000313" key="1">
    <source>
        <dbReference type="EMBL" id="KAF7308361.1"/>
    </source>
</evidence>
<protein>
    <submittedName>
        <fullName evidence="1">Uncharacterized protein</fullName>
    </submittedName>
</protein>
<accession>A0A8H6SZP6</accession>
<organism evidence="1 2">
    <name type="scientific">Mycena chlorophos</name>
    <name type="common">Agaric fungus</name>
    <name type="synonym">Agaricus chlorophos</name>
    <dbReference type="NCBI Taxonomy" id="658473"/>
    <lineage>
        <taxon>Eukaryota</taxon>
        <taxon>Fungi</taxon>
        <taxon>Dikarya</taxon>
        <taxon>Basidiomycota</taxon>
        <taxon>Agaricomycotina</taxon>
        <taxon>Agaricomycetes</taxon>
        <taxon>Agaricomycetidae</taxon>
        <taxon>Agaricales</taxon>
        <taxon>Marasmiineae</taxon>
        <taxon>Mycenaceae</taxon>
        <taxon>Mycena</taxon>
    </lineage>
</organism>
<proteinExistence type="predicted"/>
<dbReference type="EMBL" id="JACAZE010000008">
    <property type="protein sequence ID" value="KAF7308361.1"/>
    <property type="molecule type" value="Genomic_DNA"/>
</dbReference>
<evidence type="ECO:0000313" key="2">
    <source>
        <dbReference type="Proteomes" id="UP000613580"/>
    </source>
</evidence>